<gene>
    <name evidence="2" type="ORF">CMEL01_05950</name>
</gene>
<evidence type="ECO:0000313" key="2">
    <source>
        <dbReference type="EMBL" id="KAK1451376.1"/>
    </source>
</evidence>
<reference evidence="2 3" key="1">
    <citation type="submission" date="2016-10" db="EMBL/GenBank/DDBJ databases">
        <title>The genome sequence of Colletotrichum fioriniae PJ7.</title>
        <authorList>
            <person name="Baroncelli R."/>
        </authorList>
    </citation>
    <scope>NUCLEOTIDE SEQUENCE [LARGE SCALE GENOMIC DNA]</scope>
    <source>
        <strain evidence="2">Col 31</strain>
    </source>
</reference>
<protein>
    <submittedName>
        <fullName evidence="2">Uncharacterized protein</fullName>
    </submittedName>
</protein>
<feature type="compositionally biased region" description="Polar residues" evidence="1">
    <location>
        <begin position="256"/>
        <end position="269"/>
    </location>
</feature>
<keyword evidence="3" id="KW-1185">Reference proteome</keyword>
<feature type="region of interest" description="Disordered" evidence="1">
    <location>
        <begin position="256"/>
        <end position="276"/>
    </location>
</feature>
<evidence type="ECO:0000313" key="3">
    <source>
        <dbReference type="Proteomes" id="UP001239795"/>
    </source>
</evidence>
<evidence type="ECO:0000256" key="1">
    <source>
        <dbReference type="SAM" id="MobiDB-lite"/>
    </source>
</evidence>
<dbReference type="Proteomes" id="UP001239795">
    <property type="component" value="Unassembled WGS sequence"/>
</dbReference>
<name>A0AAI9XJ40_9PEZI</name>
<proteinExistence type="predicted"/>
<dbReference type="EMBL" id="MLGG01000046">
    <property type="protein sequence ID" value="KAK1451376.1"/>
    <property type="molecule type" value="Genomic_DNA"/>
</dbReference>
<comment type="caution">
    <text evidence="2">The sequence shown here is derived from an EMBL/GenBank/DDBJ whole genome shotgun (WGS) entry which is preliminary data.</text>
</comment>
<dbReference type="AlphaFoldDB" id="A0AAI9XJ40"/>
<accession>A0AAI9XJ40</accession>
<organism evidence="2 3">
    <name type="scientific">Colletotrichum melonis</name>
    <dbReference type="NCBI Taxonomy" id="1209925"/>
    <lineage>
        <taxon>Eukaryota</taxon>
        <taxon>Fungi</taxon>
        <taxon>Dikarya</taxon>
        <taxon>Ascomycota</taxon>
        <taxon>Pezizomycotina</taxon>
        <taxon>Sordariomycetes</taxon>
        <taxon>Hypocreomycetidae</taxon>
        <taxon>Glomerellales</taxon>
        <taxon>Glomerellaceae</taxon>
        <taxon>Colletotrichum</taxon>
        <taxon>Colletotrichum acutatum species complex</taxon>
    </lineage>
</organism>
<sequence length="276" mass="30923">MTALRKEYKNQQQIGIINPKSVELKTQNGPIRITEEQSSANCHLHVKNHAKIGQPKKHSNRFPRFLQTVDLQISFLLFAVRTIRRSFSFSLTKLLKRPIIHRVLSSPADHGLPSNRAEAPPLKTCLPIPATQRASSPACQVRSPRETLRACREVGWRAGETGEAYTVEKKRHLSALNSMLLGILRQLPLEGIFPRRSRFYWDSCHTITVAFQVTESADLNIAPRDKPLQWSLVVIDAPFAARRVIFSLPIAETSQGQASVSRGDSSSPGHPQHPAH</sequence>